<comment type="caution">
    <text evidence="2">The sequence shown here is derived from an EMBL/GenBank/DDBJ whole genome shotgun (WGS) entry which is preliminary data.</text>
</comment>
<feature type="non-terminal residue" evidence="2">
    <location>
        <position position="45"/>
    </location>
</feature>
<dbReference type="EMBL" id="CAJOBH010064375">
    <property type="protein sequence ID" value="CAF4441046.1"/>
    <property type="molecule type" value="Genomic_DNA"/>
</dbReference>
<name>A0A8S3C7G3_9BILA</name>
<sequence length="45" mass="4938">MKLKPIANVVQSNGEIIKQELDKVPNLNTFCRRTSSNSFVSGESG</sequence>
<dbReference type="Proteomes" id="UP000681720">
    <property type="component" value="Unassembled WGS sequence"/>
</dbReference>
<evidence type="ECO:0000313" key="3">
    <source>
        <dbReference type="Proteomes" id="UP000681720"/>
    </source>
</evidence>
<organism evidence="2 3">
    <name type="scientific">Rotaria magnacalcarata</name>
    <dbReference type="NCBI Taxonomy" id="392030"/>
    <lineage>
        <taxon>Eukaryota</taxon>
        <taxon>Metazoa</taxon>
        <taxon>Spiralia</taxon>
        <taxon>Gnathifera</taxon>
        <taxon>Rotifera</taxon>
        <taxon>Eurotatoria</taxon>
        <taxon>Bdelloidea</taxon>
        <taxon>Philodinida</taxon>
        <taxon>Philodinidae</taxon>
        <taxon>Rotaria</taxon>
    </lineage>
</organism>
<protein>
    <submittedName>
        <fullName evidence="2">Uncharacterized protein</fullName>
    </submittedName>
</protein>
<reference evidence="2" key="1">
    <citation type="submission" date="2021-02" db="EMBL/GenBank/DDBJ databases">
        <authorList>
            <person name="Nowell W R."/>
        </authorList>
    </citation>
    <scope>NUCLEOTIDE SEQUENCE</scope>
</reference>
<dbReference type="EMBL" id="CAJOBJ010170573">
    <property type="protein sequence ID" value="CAF4881220.1"/>
    <property type="molecule type" value="Genomic_DNA"/>
</dbReference>
<dbReference type="Proteomes" id="UP000681967">
    <property type="component" value="Unassembled WGS sequence"/>
</dbReference>
<accession>A0A8S3C7G3</accession>
<evidence type="ECO:0000313" key="2">
    <source>
        <dbReference type="EMBL" id="CAF4881220.1"/>
    </source>
</evidence>
<proteinExistence type="predicted"/>
<gene>
    <name evidence="1" type="ORF">BYL167_LOCUS33328</name>
    <name evidence="2" type="ORF">GIL414_LOCUS50865</name>
</gene>
<evidence type="ECO:0000313" key="1">
    <source>
        <dbReference type="EMBL" id="CAF4441046.1"/>
    </source>
</evidence>
<dbReference type="AlphaFoldDB" id="A0A8S3C7G3"/>